<dbReference type="Gene3D" id="1.20.1740.10">
    <property type="entry name" value="Amino acid/polyamine transporter I"/>
    <property type="match status" value="1"/>
</dbReference>
<keyword evidence="7" id="KW-1185">Reference proteome</keyword>
<sequence length="445" mass="47647">MQNQETKLKKDLGFWPAISLVVGVVIGSGIFVKPGTVLDYVGGDSSLALLAWLLGGLLMLAAGLTVAELSARIPKTGGLYIYLENVYGRFSGFLSGWVQTVIYQPTLIGSMGLYFGLLVGNYLSLDESWHLWIGIGAVLFLTIVNSLGVKYGGIIQVITTIAKMVPIVLISVFGLWQGSGDIFSSATFGGSKEGLGAAMLAAMFAYDGWIAASSVAGEMKNPARILPKALSLGLIVIIVAYLAVNLALLAVMPAGQIQALGENAAGTAAGLLFGEVGQQIISIGIIISIFGGLNGKILSYPRLAFAMANDRLLPGGNFLSQVHPKFGTPIRAILLQILLAVLFMVLSDPDRLSEIAIFAIFIFYIQAFIAVFLLRKRDPEWVRDKGNYRVPLYPVTPVLAIIGSLFVVFSMLTHDLEGAVITLLIALAGLPFYGWMKRKEKLADQ</sequence>
<dbReference type="EMBL" id="JAECVW010000013">
    <property type="protein sequence ID" value="MBH8596339.1"/>
    <property type="molecule type" value="Genomic_DNA"/>
</dbReference>
<organism evidence="6 7">
    <name type="scientific">Thermoactinomyces intermedius</name>
    <dbReference type="NCBI Taxonomy" id="2024"/>
    <lineage>
        <taxon>Bacteria</taxon>
        <taxon>Bacillati</taxon>
        <taxon>Bacillota</taxon>
        <taxon>Bacilli</taxon>
        <taxon>Bacillales</taxon>
        <taxon>Thermoactinomycetaceae</taxon>
        <taxon>Thermoactinomyces</taxon>
    </lineage>
</organism>
<feature type="transmembrane region" description="Helical" evidence="5">
    <location>
        <begin position="395"/>
        <end position="412"/>
    </location>
</feature>
<keyword evidence="2 5" id="KW-0812">Transmembrane</keyword>
<feature type="transmembrane region" description="Helical" evidence="5">
    <location>
        <begin position="196"/>
        <end position="217"/>
    </location>
</feature>
<feature type="transmembrane region" description="Helical" evidence="5">
    <location>
        <begin position="12"/>
        <end position="32"/>
    </location>
</feature>
<evidence type="ECO:0000256" key="2">
    <source>
        <dbReference type="ARBA" id="ARBA00022692"/>
    </source>
</evidence>
<dbReference type="AlphaFoldDB" id="A0A8I1DFP2"/>
<evidence type="ECO:0000256" key="4">
    <source>
        <dbReference type="ARBA" id="ARBA00023136"/>
    </source>
</evidence>
<dbReference type="InterPro" id="IPR050598">
    <property type="entry name" value="AminoAcid_Transporter"/>
</dbReference>
<dbReference type="GO" id="GO:0015179">
    <property type="term" value="F:L-amino acid transmembrane transporter activity"/>
    <property type="evidence" value="ECO:0007669"/>
    <property type="project" value="TreeGrafter"/>
</dbReference>
<feature type="transmembrane region" description="Helical" evidence="5">
    <location>
        <begin position="352"/>
        <end position="374"/>
    </location>
</feature>
<dbReference type="Proteomes" id="UP000633619">
    <property type="component" value="Unassembled WGS sequence"/>
</dbReference>
<feature type="transmembrane region" description="Helical" evidence="5">
    <location>
        <begin position="328"/>
        <end position="346"/>
    </location>
</feature>
<evidence type="ECO:0000313" key="6">
    <source>
        <dbReference type="EMBL" id="MBH8596339.1"/>
    </source>
</evidence>
<dbReference type="RefSeq" id="WP_181732994.1">
    <property type="nucleotide sequence ID" value="NZ_JACEIR010000015.1"/>
</dbReference>
<dbReference type="PANTHER" id="PTHR11785:SF512">
    <property type="entry name" value="SOBREMESA, ISOFORM B"/>
    <property type="match status" value="1"/>
</dbReference>
<comment type="caution">
    <text evidence="6">The sequence shown here is derived from an EMBL/GenBank/DDBJ whole genome shotgun (WGS) entry which is preliminary data.</text>
</comment>
<keyword evidence="4 5" id="KW-0472">Membrane</keyword>
<feature type="transmembrane region" description="Helical" evidence="5">
    <location>
        <begin position="101"/>
        <end position="123"/>
    </location>
</feature>
<gene>
    <name evidence="6" type="ORF">I8U20_13610</name>
</gene>
<feature type="transmembrane region" description="Helical" evidence="5">
    <location>
        <begin position="418"/>
        <end position="436"/>
    </location>
</feature>
<feature type="transmembrane region" description="Helical" evidence="5">
    <location>
        <begin position="129"/>
        <end position="147"/>
    </location>
</feature>
<dbReference type="Pfam" id="PF13520">
    <property type="entry name" value="AA_permease_2"/>
    <property type="match status" value="1"/>
</dbReference>
<evidence type="ECO:0000256" key="1">
    <source>
        <dbReference type="ARBA" id="ARBA00004141"/>
    </source>
</evidence>
<name>A0A8I1DFP2_THEIN</name>
<dbReference type="InterPro" id="IPR002293">
    <property type="entry name" value="AA/rel_permease1"/>
</dbReference>
<feature type="transmembrane region" description="Helical" evidence="5">
    <location>
        <begin position="229"/>
        <end position="251"/>
    </location>
</feature>
<proteinExistence type="predicted"/>
<evidence type="ECO:0000313" key="7">
    <source>
        <dbReference type="Proteomes" id="UP000633619"/>
    </source>
</evidence>
<evidence type="ECO:0000256" key="3">
    <source>
        <dbReference type="ARBA" id="ARBA00022989"/>
    </source>
</evidence>
<dbReference type="PANTHER" id="PTHR11785">
    <property type="entry name" value="AMINO ACID TRANSPORTER"/>
    <property type="match status" value="1"/>
</dbReference>
<evidence type="ECO:0000256" key="5">
    <source>
        <dbReference type="SAM" id="Phobius"/>
    </source>
</evidence>
<feature type="transmembrane region" description="Helical" evidence="5">
    <location>
        <begin position="47"/>
        <end position="67"/>
    </location>
</feature>
<accession>A0A8I1DFP2</accession>
<comment type="subcellular location">
    <subcellularLocation>
        <location evidence="1">Membrane</location>
        <topology evidence="1">Multi-pass membrane protein</topology>
    </subcellularLocation>
</comment>
<feature type="transmembrane region" description="Helical" evidence="5">
    <location>
        <begin position="271"/>
        <end position="293"/>
    </location>
</feature>
<protein>
    <submittedName>
        <fullName evidence="6">Amino acid permease</fullName>
    </submittedName>
</protein>
<dbReference type="PIRSF" id="PIRSF006060">
    <property type="entry name" value="AA_transporter"/>
    <property type="match status" value="1"/>
</dbReference>
<reference evidence="6 7" key="1">
    <citation type="submission" date="2020-12" db="EMBL/GenBank/DDBJ databases">
        <title>WGS of Thermoactinomyces spp.</title>
        <authorList>
            <person name="Cheng K."/>
        </authorList>
    </citation>
    <scope>NUCLEOTIDE SEQUENCE [LARGE SCALE GENOMIC DNA]</scope>
    <source>
        <strain evidence="7">CICC 10671\DSM 43846</strain>
    </source>
</reference>
<feature type="transmembrane region" description="Helical" evidence="5">
    <location>
        <begin position="154"/>
        <end position="176"/>
    </location>
</feature>
<dbReference type="GO" id="GO:0016020">
    <property type="term" value="C:membrane"/>
    <property type="evidence" value="ECO:0007669"/>
    <property type="project" value="UniProtKB-SubCell"/>
</dbReference>
<keyword evidence="3 5" id="KW-1133">Transmembrane helix</keyword>